<reference evidence="1" key="1">
    <citation type="journal article" date="2021" name="Proc. Natl. Acad. Sci. U.S.A.">
        <title>A Catalog of Tens of Thousands of Viruses from Human Metagenomes Reveals Hidden Associations with Chronic Diseases.</title>
        <authorList>
            <person name="Tisza M.J."/>
            <person name="Buck C.B."/>
        </authorList>
    </citation>
    <scope>NUCLEOTIDE SEQUENCE</scope>
    <source>
        <strain evidence="1">CtqZP6</strain>
    </source>
</reference>
<protein>
    <submittedName>
        <fullName evidence="1">Virion morphogenesis protein</fullName>
    </submittedName>
</protein>
<name>A0A8S5SHN8_9VIRU</name>
<accession>A0A8S5SHN8</accession>
<sequence>MSDVSEGLRKYLASIPEYQIQIGVFSTKTKRKTTYSVGITNAELMFIHENGSPLHHLPARPVLKMTIEYGNTLIKNVMQKALKAYVEVGEQGLEKELNKMCVRMENYAREIIYSNDGRLAPNAPSVAARKKGNHPLFDTGQLARSITCKLVRV</sequence>
<proteinExistence type="predicted"/>
<organism evidence="1">
    <name type="scientific">Phage sp. ctqZP6</name>
    <dbReference type="NCBI Taxonomy" id="2828010"/>
    <lineage>
        <taxon>Viruses</taxon>
    </lineage>
</organism>
<evidence type="ECO:0000313" key="1">
    <source>
        <dbReference type="EMBL" id="DAF50564.1"/>
    </source>
</evidence>
<dbReference type="EMBL" id="BK032598">
    <property type="protein sequence ID" value="DAF50564.1"/>
    <property type="molecule type" value="Genomic_DNA"/>
</dbReference>